<dbReference type="Gene3D" id="3.10.180.10">
    <property type="entry name" value="2,3-Dihydroxybiphenyl 1,2-Dioxygenase, domain 1"/>
    <property type="match status" value="1"/>
</dbReference>
<name>A0ABS1B747_9MICO</name>
<evidence type="ECO:0000259" key="4">
    <source>
        <dbReference type="PROSITE" id="PS51819"/>
    </source>
</evidence>
<dbReference type="InterPro" id="IPR029068">
    <property type="entry name" value="Glyas_Bleomycin-R_OHBP_Dase"/>
</dbReference>
<dbReference type="InterPro" id="IPR000335">
    <property type="entry name" value="Bleomycin-R"/>
</dbReference>
<dbReference type="EMBL" id="JAEDAJ010000001">
    <property type="protein sequence ID" value="MBK0330426.1"/>
    <property type="molecule type" value="Genomic_DNA"/>
</dbReference>
<keyword evidence="6" id="KW-1185">Reference proteome</keyword>
<dbReference type="CDD" id="cd08349">
    <property type="entry name" value="BLMA_like"/>
    <property type="match status" value="1"/>
</dbReference>
<evidence type="ECO:0000313" key="5">
    <source>
        <dbReference type="EMBL" id="MBK0330426.1"/>
    </source>
</evidence>
<dbReference type="RefSeq" id="WP_200501039.1">
    <property type="nucleotide sequence ID" value="NZ_JAEDAJ010000001.1"/>
</dbReference>
<dbReference type="PROSITE" id="PS51819">
    <property type="entry name" value="VOC"/>
    <property type="match status" value="1"/>
</dbReference>
<dbReference type="Proteomes" id="UP000612352">
    <property type="component" value="Unassembled WGS sequence"/>
</dbReference>
<comment type="caution">
    <text evidence="5">The sequence shown here is derived from an EMBL/GenBank/DDBJ whole genome shotgun (WGS) entry which is preliminary data.</text>
</comment>
<protein>
    <recommendedName>
        <fullName evidence="2">Bleomycin resistance protein</fullName>
    </recommendedName>
</protein>
<reference evidence="5 6" key="1">
    <citation type="submission" date="2020-12" db="EMBL/GenBank/DDBJ databases">
        <title>Brachybacterium sp. MASK1Z-5, whole genome shotgun sequence.</title>
        <authorList>
            <person name="Tuo L."/>
        </authorList>
    </citation>
    <scope>NUCLEOTIDE SEQUENCE [LARGE SCALE GENOMIC DNA]</scope>
    <source>
        <strain evidence="5 6">MASK1Z-5</strain>
    </source>
</reference>
<dbReference type="SUPFAM" id="SSF54593">
    <property type="entry name" value="Glyoxalase/Bleomycin resistance protein/Dihydroxybiphenyl dioxygenase"/>
    <property type="match status" value="1"/>
</dbReference>
<dbReference type="InterPro" id="IPR004360">
    <property type="entry name" value="Glyas_Fos-R_dOase_dom"/>
</dbReference>
<evidence type="ECO:0000256" key="3">
    <source>
        <dbReference type="ARBA" id="ARBA00023251"/>
    </source>
</evidence>
<accession>A0ABS1B747</accession>
<dbReference type="InterPro" id="IPR037523">
    <property type="entry name" value="VOC_core"/>
</dbReference>
<organism evidence="5 6">
    <name type="scientific">Brachybacterium halotolerans</name>
    <dbReference type="NCBI Taxonomy" id="2795215"/>
    <lineage>
        <taxon>Bacteria</taxon>
        <taxon>Bacillati</taxon>
        <taxon>Actinomycetota</taxon>
        <taxon>Actinomycetes</taxon>
        <taxon>Micrococcales</taxon>
        <taxon>Dermabacteraceae</taxon>
        <taxon>Brachybacterium</taxon>
    </lineage>
</organism>
<feature type="domain" description="VOC" evidence="4">
    <location>
        <begin position="4"/>
        <end position="133"/>
    </location>
</feature>
<proteinExistence type="inferred from homology"/>
<evidence type="ECO:0000313" key="6">
    <source>
        <dbReference type="Proteomes" id="UP000612352"/>
    </source>
</evidence>
<comment type="similarity">
    <text evidence="1">Belongs to the bleomycin resistance protein family.</text>
</comment>
<dbReference type="Pfam" id="PF00903">
    <property type="entry name" value="Glyoxalase"/>
    <property type="match status" value="1"/>
</dbReference>
<evidence type="ECO:0000256" key="2">
    <source>
        <dbReference type="ARBA" id="ARBA00021572"/>
    </source>
</evidence>
<evidence type="ECO:0000256" key="1">
    <source>
        <dbReference type="ARBA" id="ARBA00011051"/>
    </source>
</evidence>
<gene>
    <name evidence="5" type="ORF">I8D64_03320</name>
</gene>
<keyword evidence="3" id="KW-0046">Antibiotic resistance</keyword>
<sequence>MDTSPALVPELMVEDLTRSLRFWVEECGFSVRYARPEEGFAYLELASAHVMLDQRGIGRDWVTGRLDPPLGRGINLQIGVPDAESLAQRLVRRGVELFLPPETRWYRMGVQEAGVVQFLVQDPDGYLLRFQSSVGKRTV</sequence>